<dbReference type="PANTHER" id="PTHR46213:SF13">
    <property type="entry name" value="DEMETER-LIKE PROTEIN 2-RELATED"/>
    <property type="match status" value="1"/>
</dbReference>
<evidence type="ECO:0000256" key="2">
    <source>
        <dbReference type="ARBA" id="ARBA00004123"/>
    </source>
</evidence>
<feature type="region of interest" description="Disordered" evidence="9">
    <location>
        <begin position="346"/>
        <end position="366"/>
    </location>
</feature>
<evidence type="ECO:0000256" key="1">
    <source>
        <dbReference type="ARBA" id="ARBA00001966"/>
    </source>
</evidence>
<name>A0ABP0UPD0_9BRYO</name>
<feature type="region of interest" description="Disordered" evidence="9">
    <location>
        <begin position="525"/>
        <end position="563"/>
    </location>
</feature>
<keyword evidence="10" id="KW-0732">Signal</keyword>
<comment type="subcellular location">
    <subcellularLocation>
        <location evidence="2">Nucleus</location>
    </subcellularLocation>
</comment>
<evidence type="ECO:0000256" key="7">
    <source>
        <dbReference type="ARBA" id="ARBA00023125"/>
    </source>
</evidence>
<gene>
    <name evidence="12" type="ORF">CSSPTR1EN2_LOCUS18043</name>
</gene>
<dbReference type="InterPro" id="IPR044811">
    <property type="entry name" value="DME/ROS1"/>
</dbReference>
<dbReference type="SMART" id="SM00478">
    <property type="entry name" value="ENDO3c"/>
    <property type="match status" value="1"/>
</dbReference>
<dbReference type="CDD" id="cd00056">
    <property type="entry name" value="ENDO3c"/>
    <property type="match status" value="1"/>
</dbReference>
<evidence type="ECO:0000256" key="5">
    <source>
        <dbReference type="ARBA" id="ARBA00023004"/>
    </source>
</evidence>
<keyword evidence="6" id="KW-0411">Iron-sulfur</keyword>
<dbReference type="SMART" id="SM00525">
    <property type="entry name" value="FES"/>
    <property type="match status" value="1"/>
</dbReference>
<feature type="compositionally biased region" description="Polar residues" evidence="9">
    <location>
        <begin position="717"/>
        <end position="731"/>
    </location>
</feature>
<dbReference type="InterPro" id="IPR003265">
    <property type="entry name" value="HhH-GPD_domain"/>
</dbReference>
<dbReference type="EMBL" id="OZ019897">
    <property type="protein sequence ID" value="CAK9226046.1"/>
    <property type="molecule type" value="Genomic_DNA"/>
</dbReference>
<dbReference type="InterPro" id="IPR023170">
    <property type="entry name" value="HhH_base_excis_C"/>
</dbReference>
<feature type="region of interest" description="Disordered" evidence="9">
    <location>
        <begin position="697"/>
        <end position="731"/>
    </location>
</feature>
<feature type="signal peptide" evidence="10">
    <location>
        <begin position="1"/>
        <end position="17"/>
    </location>
</feature>
<evidence type="ECO:0000259" key="11">
    <source>
        <dbReference type="SMART" id="SM00478"/>
    </source>
</evidence>
<feature type="chain" id="PRO_5045669142" description="HhH-GPD domain-containing protein" evidence="10">
    <location>
        <begin position="18"/>
        <end position="2135"/>
    </location>
</feature>
<dbReference type="InterPro" id="IPR011257">
    <property type="entry name" value="DNA_glycosylase"/>
</dbReference>
<feature type="domain" description="HhH-GPD" evidence="11">
    <location>
        <begin position="1537"/>
        <end position="1680"/>
    </location>
</feature>
<protein>
    <recommendedName>
        <fullName evidence="11">HhH-GPD domain-containing protein</fullName>
    </recommendedName>
</protein>
<evidence type="ECO:0000256" key="10">
    <source>
        <dbReference type="SAM" id="SignalP"/>
    </source>
</evidence>
<dbReference type="SUPFAM" id="SSF48150">
    <property type="entry name" value="DNA-glycosylase"/>
    <property type="match status" value="1"/>
</dbReference>
<keyword evidence="4" id="KW-0479">Metal-binding</keyword>
<dbReference type="Proteomes" id="UP001497512">
    <property type="component" value="Chromosome 5"/>
</dbReference>
<evidence type="ECO:0000313" key="12">
    <source>
        <dbReference type="EMBL" id="CAK9226046.1"/>
    </source>
</evidence>
<evidence type="ECO:0000256" key="3">
    <source>
        <dbReference type="ARBA" id="ARBA00005646"/>
    </source>
</evidence>
<evidence type="ECO:0000256" key="8">
    <source>
        <dbReference type="ARBA" id="ARBA00023242"/>
    </source>
</evidence>
<comment type="cofactor">
    <cofactor evidence="1">
        <name>[4Fe-4S] cluster</name>
        <dbReference type="ChEBI" id="CHEBI:49883"/>
    </cofactor>
</comment>
<dbReference type="Pfam" id="PF15628">
    <property type="entry name" value="RRM_DME"/>
    <property type="match status" value="1"/>
</dbReference>
<dbReference type="InterPro" id="IPR003651">
    <property type="entry name" value="Endonuclease3_FeS-loop_motif"/>
</dbReference>
<reference evidence="12" key="1">
    <citation type="submission" date="2024-02" db="EMBL/GenBank/DDBJ databases">
        <authorList>
            <consortium name="ELIXIR-Norway"/>
            <consortium name="Elixir Norway"/>
        </authorList>
    </citation>
    <scope>NUCLEOTIDE SEQUENCE</scope>
</reference>
<comment type="similarity">
    <text evidence="3">Belongs to the DNA glycosylase family. DEMETER subfamily.</text>
</comment>
<keyword evidence="5" id="KW-0408">Iron</keyword>
<feature type="region of interest" description="Disordered" evidence="9">
    <location>
        <begin position="597"/>
        <end position="628"/>
    </location>
</feature>
<dbReference type="PANTHER" id="PTHR46213">
    <property type="entry name" value="TRANSCRIPTIONAL ACTIVATOR DEMETER"/>
    <property type="match status" value="1"/>
</dbReference>
<accession>A0ABP0UPD0</accession>
<dbReference type="Gene3D" id="1.10.1670.10">
    <property type="entry name" value="Helix-hairpin-Helix base-excision DNA repair enzymes (C-terminal)"/>
    <property type="match status" value="1"/>
</dbReference>
<evidence type="ECO:0000256" key="4">
    <source>
        <dbReference type="ARBA" id="ARBA00022723"/>
    </source>
</evidence>
<keyword evidence="7" id="KW-0238">DNA-binding</keyword>
<sequence>MWWLPLVLIHLIAGSSSILSSCCSRRRIRRRRKEKGGGVKSVQVRSEYEELRSRRSSFSQFERNSNLPLLLPLPAVPKAAAATLFQSSSAKPTAGSLAHLKRPNLSHRQTVGGSHHSWIMKRQALVAPSTMKCHRRQQQQQQQHWKASPTCSSESDPEIVRLKAVLGSTTSQPKYRVGRVKKQNQRYYTDDFIVDPILEDCSDTTTTACVDTTTTVLHELKSWIGFRRTVVRRKRPRRVVPSLVMERHVMGMGDCSDGGTNNEAAGNNVLTLCAGQVVMTRNMIQESEKDEYILCKVSEFESILDESASTLLDPVNGYMRRQDELCPGPVQDDELVILGPQTPEKIQKRKRTLSTTEPPPPLLPPSANAISPSTGTQIPLWKSIQVLSSPTQQCPDSNSVLASAPTTSRPLVCADTFELVVELNIPSPPKVGVAAAEEAQLLLPSAIDSIDDDEVKTMSSGFGKHSSQVMNDVVGGDELSLMLRTTPNSAAAAAAEQLVHENLASRSIPIHCTTSTVDPAAEDTCHTNVASSSPPPPVIDRSLHPQADNCKNKNKNKNKTWSSKTHTKWKFTIRDSTEINVKVKVRKKKYTPKVWREKRPAKVPKVKKTNGDKPRTAHHVQVGGFGDSNTQEFTKTACMRRVRMVRQRSMKPRVIATVTLSDSSEEVVTSMFDKTDNDDVCSMSATLLGVENVVRKKRSKKKQKMSSSSRCGGGDVTTITATPPNDNAESSHLNEEPLIARLAHTEAQFEHVLVEPQNHSMEFANVEDSTELVETPTAERFNKKAELTGMSIEKKVEEIQSESPPRPLSILSKVATMEMSMELSIVATPTDESVGTGTNPQNTFALLEPKTPSERVAMVDINNDESPVWASSVVKSKRSAKSNNLTHSVRRSLMQQFDSVAAAAAAAAPETTDLLQVDNHGTHDNTGGLRNLFVQPLLQQEPFSEACCPPDQNVGLNMGLHCSSRLLSQPIPFLQMDSLQQVAYLRNLMNSEGYHLSHNTLLDDLLRKLPETKQKEVLALWPKVTKDADYDPYPRSRNHTRQRLLEDISGQALQMVPYEGVGSSQQIVEYKVYTRRKMKIKPKVVLDAETIRMWNRVMFIKGAKDETATEMDEEKWKKERSFWKIRADNFNCIMRQIQGDRTFSKWGGSVVDSVVGAFLTQNVTDYLSSSVFMSLRAHFPPSCVEEKSATRDEPNIAEHVEEPLDETTTEIVLTESGSPTSSLPIDLPCNGHETRADESHIHHINADIIDQVKSDLHMQAYEEEARSDESQIYTDVASTDHQVNSNLDSECEAGADEAHINYIKAVSVDPVEPNSENQQHLLAEKCLVPDAIDGSIITNMESLIETHSGRISDMAEKIEGFATDFSKLKVEVRCIDNLEEASAARDNYTAMCIEASDPGVLNVEPVGFCESHASIPIFSGATEMIRKFPDLLDDKKSLMAAEGALAATLRTVLGKTATSRSSSAIDDLKPLEFRKMRHEARRRAANLRNARMAEKVQLRLLTGPERARFEESRNSSNKDSDNWQACRREILTKEGYLRDNFTKDCVDWEAVRLANVDEVARVIKDRGMNNVLAGRIKAFLERVHNDQKGSLDLEWIRYLAPDDAKRFLLGVRGLGLKSVECIRLLTLHHPSFPVDTNVGRIAVRLGWVPLEPLPEETQLHLLEMYPVQEHIQQYLWPRLCTLDQQTLYELHYQMITFGKVFCTKSKPNCNACPMRGECKHFASAFASAKPLLMGPETTSMSTALILPETMATVQQQHDGSNYLTLLPPINAGGEGRVGGSCIPIIEEPSTPEQSCAEMVTDHPLPDIEDVPFREHIENLSAETVSLFSKDEEGQLVVQITPKPILAVESDAFKAELLKLKADLDMDNDDVPMLMDTSFSLSQTITQNETTRPPSVIELDDGDIMINELVESTTILQSSEDSNIIPSQELILLPPHACHLPAPELKNIHRLRTVHYVYELPDTHPLLMEMDRREVDDPCYYLLAIWSPDEAPESMPKMGDDIQQNPFGSLSAGFGGESETVKGTLLVPCRTAMKGCFPLNGTYFQVNEVFADHASSLQPIEVPRRLLWSLQRRFVYFGTAVTNIFKGMTQEEIQCCFQKGYICVRAFNQRTREPQPLATRLHQSGKHLRGGSKPTH</sequence>
<keyword evidence="8" id="KW-0539">Nucleus</keyword>
<evidence type="ECO:0000313" key="13">
    <source>
        <dbReference type="Proteomes" id="UP001497512"/>
    </source>
</evidence>
<keyword evidence="13" id="KW-1185">Reference proteome</keyword>
<organism evidence="12 13">
    <name type="scientific">Sphagnum troendelagicum</name>
    <dbReference type="NCBI Taxonomy" id="128251"/>
    <lineage>
        <taxon>Eukaryota</taxon>
        <taxon>Viridiplantae</taxon>
        <taxon>Streptophyta</taxon>
        <taxon>Embryophyta</taxon>
        <taxon>Bryophyta</taxon>
        <taxon>Sphagnophytina</taxon>
        <taxon>Sphagnopsida</taxon>
        <taxon>Sphagnales</taxon>
        <taxon>Sphagnaceae</taxon>
        <taxon>Sphagnum</taxon>
    </lineage>
</organism>
<evidence type="ECO:0000256" key="9">
    <source>
        <dbReference type="SAM" id="MobiDB-lite"/>
    </source>
</evidence>
<dbReference type="InterPro" id="IPR028925">
    <property type="entry name" value="RRM_DME"/>
</dbReference>
<evidence type="ECO:0000256" key="6">
    <source>
        <dbReference type="ARBA" id="ARBA00023014"/>
    </source>
</evidence>
<proteinExistence type="inferred from homology"/>